<dbReference type="Pfam" id="PF00155">
    <property type="entry name" value="Aminotran_1_2"/>
    <property type="match status" value="1"/>
</dbReference>
<dbReference type="STRING" id="642492.Clole_1505"/>
<dbReference type="KEGG" id="cle:Clole_1505"/>
<keyword evidence="5" id="KW-0804">Transcription</keyword>
<dbReference type="SMART" id="SM00345">
    <property type="entry name" value="HTH_GNTR"/>
    <property type="match status" value="1"/>
</dbReference>
<dbReference type="RefSeq" id="WP_013656529.1">
    <property type="nucleotide sequence ID" value="NC_015275.1"/>
</dbReference>
<dbReference type="InterPro" id="IPR004839">
    <property type="entry name" value="Aminotransferase_I/II_large"/>
</dbReference>
<proteinExistence type="inferred from homology"/>
<sequence length="479" mass="54749">MIWIEIDKTKKLPLIRQVYQQLRSKILNGQLKSGDKLPSSRELAIFLHISRNVILEAYNLLLLEGYIISKPSIGTFVAEGILLDNTLTTPSQNLSSPLISKNSISNEKTIDFRSGIPALDLFPLKKWYTLESQLALETSPNCFDYGTPQGTPELRTSICTYLQRTRGLICDPSQIIITSGSIQSFSLLSKLLLTQDTSYIIEDPLHYEIRKTFEAASINHYSVPVDEQGILTAFLPENINPSFIFVTPSHQYPLGGLLSIQRRIELIKYAEEKNCYIIEDDYDSEFHYLGSPVSALYDLAPNRVIYVGTFSKILSPSLRIGYMILPYELVDCICEYKKRSDYFTNTLNQLLLSKFIDNMSLNKHILKMRKLYFKRHNTLIESLLSTFDISVTIQGESTGLHLIAMFKHVEFTEPLIKFLYQNGVAIYPIWIHSLRKDYPKNSIILGYSHLSCEMIQKGIALLKENLIVWYNQINNSNNG</sequence>
<dbReference type="eggNOG" id="COG1167">
    <property type="taxonomic scope" value="Bacteria"/>
</dbReference>
<gene>
    <name evidence="7" type="ordered locus">Clole_1505</name>
</gene>
<evidence type="ECO:0000256" key="4">
    <source>
        <dbReference type="ARBA" id="ARBA00023125"/>
    </source>
</evidence>
<dbReference type="InterPro" id="IPR036388">
    <property type="entry name" value="WH-like_DNA-bd_sf"/>
</dbReference>
<dbReference type="CDD" id="cd07377">
    <property type="entry name" value="WHTH_GntR"/>
    <property type="match status" value="1"/>
</dbReference>
<dbReference type="SUPFAM" id="SSF53383">
    <property type="entry name" value="PLP-dependent transferases"/>
    <property type="match status" value="1"/>
</dbReference>
<keyword evidence="3" id="KW-0805">Transcription regulation</keyword>
<keyword evidence="7" id="KW-0808">Transferase</keyword>
<dbReference type="InterPro" id="IPR036390">
    <property type="entry name" value="WH_DNA-bd_sf"/>
</dbReference>
<organism evidence="7 8">
    <name type="scientific">Cellulosilyticum lentocellum (strain ATCC 49066 / DSM 5427 / NCIMB 11756 / RHM5)</name>
    <name type="common">Clostridium lentocellum</name>
    <dbReference type="NCBI Taxonomy" id="642492"/>
    <lineage>
        <taxon>Bacteria</taxon>
        <taxon>Bacillati</taxon>
        <taxon>Bacillota</taxon>
        <taxon>Clostridia</taxon>
        <taxon>Lachnospirales</taxon>
        <taxon>Cellulosilyticaceae</taxon>
        <taxon>Cellulosilyticum</taxon>
    </lineage>
</organism>
<dbReference type="GO" id="GO:0008483">
    <property type="term" value="F:transaminase activity"/>
    <property type="evidence" value="ECO:0007669"/>
    <property type="project" value="UniProtKB-KW"/>
</dbReference>
<dbReference type="PANTHER" id="PTHR46577">
    <property type="entry name" value="HTH-TYPE TRANSCRIPTIONAL REGULATORY PROTEIN GABR"/>
    <property type="match status" value="1"/>
</dbReference>
<evidence type="ECO:0000256" key="3">
    <source>
        <dbReference type="ARBA" id="ARBA00023015"/>
    </source>
</evidence>
<keyword evidence="7" id="KW-0032">Aminotransferase</keyword>
<evidence type="ECO:0000256" key="5">
    <source>
        <dbReference type="ARBA" id="ARBA00023163"/>
    </source>
</evidence>
<keyword evidence="2" id="KW-0663">Pyridoxal phosphate</keyword>
<accession>F2JJU9</accession>
<dbReference type="GO" id="GO:0030170">
    <property type="term" value="F:pyridoxal phosphate binding"/>
    <property type="evidence" value="ECO:0007669"/>
    <property type="project" value="InterPro"/>
</dbReference>
<keyword evidence="4" id="KW-0238">DNA-binding</keyword>
<evidence type="ECO:0000256" key="1">
    <source>
        <dbReference type="ARBA" id="ARBA00005384"/>
    </source>
</evidence>
<evidence type="ECO:0000313" key="7">
    <source>
        <dbReference type="EMBL" id="ADZ83231.1"/>
    </source>
</evidence>
<dbReference type="GO" id="GO:0003700">
    <property type="term" value="F:DNA-binding transcription factor activity"/>
    <property type="evidence" value="ECO:0007669"/>
    <property type="project" value="InterPro"/>
</dbReference>
<dbReference type="InterPro" id="IPR000524">
    <property type="entry name" value="Tscrpt_reg_HTH_GntR"/>
</dbReference>
<evidence type="ECO:0000259" key="6">
    <source>
        <dbReference type="PROSITE" id="PS50949"/>
    </source>
</evidence>
<evidence type="ECO:0000256" key="2">
    <source>
        <dbReference type="ARBA" id="ARBA00022898"/>
    </source>
</evidence>
<dbReference type="AlphaFoldDB" id="F2JJU9"/>
<protein>
    <submittedName>
        <fullName evidence="7">Transcriptional regulator, GntR family with aminotransferase domain</fullName>
    </submittedName>
</protein>
<dbReference type="GO" id="GO:0003677">
    <property type="term" value="F:DNA binding"/>
    <property type="evidence" value="ECO:0007669"/>
    <property type="project" value="UniProtKB-KW"/>
</dbReference>
<dbReference type="HOGENOM" id="CLU_017584_0_1_9"/>
<dbReference type="PANTHER" id="PTHR46577:SF1">
    <property type="entry name" value="HTH-TYPE TRANSCRIPTIONAL REGULATORY PROTEIN GABR"/>
    <property type="match status" value="1"/>
</dbReference>
<dbReference type="Gene3D" id="3.40.640.10">
    <property type="entry name" value="Type I PLP-dependent aspartate aminotransferase-like (Major domain)"/>
    <property type="match status" value="1"/>
</dbReference>
<dbReference type="EMBL" id="CP002582">
    <property type="protein sequence ID" value="ADZ83231.1"/>
    <property type="molecule type" value="Genomic_DNA"/>
</dbReference>
<dbReference type="InterPro" id="IPR015421">
    <property type="entry name" value="PyrdxlP-dep_Trfase_major"/>
</dbReference>
<dbReference type="Pfam" id="PF00392">
    <property type="entry name" value="GntR"/>
    <property type="match status" value="1"/>
</dbReference>
<dbReference type="InterPro" id="IPR051446">
    <property type="entry name" value="HTH_trans_reg/aminotransferase"/>
</dbReference>
<dbReference type="Gene3D" id="1.10.10.10">
    <property type="entry name" value="Winged helix-like DNA-binding domain superfamily/Winged helix DNA-binding domain"/>
    <property type="match status" value="1"/>
</dbReference>
<reference evidence="7 8" key="1">
    <citation type="journal article" date="2011" name="J. Bacteriol.">
        <title>Complete genome sequence of the cellulose-degrading bacterium Cellulosilyticum lentocellum.</title>
        <authorList>
            <consortium name="US DOE Joint Genome Institute"/>
            <person name="Miller D.A."/>
            <person name="Suen G."/>
            <person name="Bruce D."/>
            <person name="Copeland A."/>
            <person name="Cheng J.F."/>
            <person name="Detter C."/>
            <person name="Goodwin L.A."/>
            <person name="Han C.S."/>
            <person name="Hauser L.J."/>
            <person name="Land M.L."/>
            <person name="Lapidus A."/>
            <person name="Lucas S."/>
            <person name="Meincke L."/>
            <person name="Pitluck S."/>
            <person name="Tapia R."/>
            <person name="Teshima H."/>
            <person name="Woyke T."/>
            <person name="Fox B.G."/>
            <person name="Angert E.R."/>
            <person name="Currie C.R."/>
        </authorList>
    </citation>
    <scope>NUCLEOTIDE SEQUENCE [LARGE SCALE GENOMIC DNA]</scope>
    <source>
        <strain evidence="8">ATCC 49066 / DSM 5427 / NCIMB 11756 / RHM5</strain>
    </source>
</reference>
<dbReference type="InterPro" id="IPR015424">
    <property type="entry name" value="PyrdxlP-dep_Trfase"/>
</dbReference>
<name>F2JJU9_CELLD</name>
<evidence type="ECO:0000313" key="8">
    <source>
        <dbReference type="Proteomes" id="UP000008467"/>
    </source>
</evidence>
<comment type="similarity">
    <text evidence="1">In the C-terminal section; belongs to the class-I pyridoxal-phosphate-dependent aminotransferase family.</text>
</comment>
<keyword evidence="8" id="KW-1185">Reference proteome</keyword>
<dbReference type="CDD" id="cd00609">
    <property type="entry name" value="AAT_like"/>
    <property type="match status" value="1"/>
</dbReference>
<dbReference type="SUPFAM" id="SSF46785">
    <property type="entry name" value="Winged helix' DNA-binding domain"/>
    <property type="match status" value="1"/>
</dbReference>
<feature type="domain" description="HTH gntR-type" evidence="6">
    <location>
        <begin position="12"/>
        <end position="80"/>
    </location>
</feature>
<dbReference type="PROSITE" id="PS50949">
    <property type="entry name" value="HTH_GNTR"/>
    <property type="match status" value="1"/>
</dbReference>
<dbReference type="Proteomes" id="UP000008467">
    <property type="component" value="Chromosome"/>
</dbReference>